<evidence type="ECO:0000313" key="3">
    <source>
        <dbReference type="Proteomes" id="UP001189429"/>
    </source>
</evidence>
<protein>
    <submittedName>
        <fullName evidence="2">Uncharacterized protein</fullName>
    </submittedName>
</protein>
<feature type="region of interest" description="Disordered" evidence="1">
    <location>
        <begin position="1"/>
        <end position="101"/>
    </location>
</feature>
<proteinExistence type="predicted"/>
<gene>
    <name evidence="2" type="ORF">PCOR1329_LOCUS5165</name>
</gene>
<feature type="compositionally biased region" description="Low complexity" evidence="1">
    <location>
        <begin position="25"/>
        <end position="36"/>
    </location>
</feature>
<comment type="caution">
    <text evidence="2">The sequence shown here is derived from an EMBL/GenBank/DDBJ whole genome shotgun (WGS) entry which is preliminary data.</text>
</comment>
<feature type="non-terminal residue" evidence="2">
    <location>
        <position position="1"/>
    </location>
</feature>
<feature type="non-terminal residue" evidence="2">
    <location>
        <position position="101"/>
    </location>
</feature>
<feature type="compositionally biased region" description="Gly residues" evidence="1">
    <location>
        <begin position="37"/>
        <end position="53"/>
    </location>
</feature>
<reference evidence="2" key="1">
    <citation type="submission" date="2023-10" db="EMBL/GenBank/DDBJ databases">
        <authorList>
            <person name="Chen Y."/>
            <person name="Shah S."/>
            <person name="Dougan E. K."/>
            <person name="Thang M."/>
            <person name="Chan C."/>
        </authorList>
    </citation>
    <scope>NUCLEOTIDE SEQUENCE [LARGE SCALE GENOMIC DNA]</scope>
</reference>
<name>A0ABN9PRC1_9DINO</name>
<organism evidence="2 3">
    <name type="scientific">Prorocentrum cordatum</name>
    <dbReference type="NCBI Taxonomy" id="2364126"/>
    <lineage>
        <taxon>Eukaryota</taxon>
        <taxon>Sar</taxon>
        <taxon>Alveolata</taxon>
        <taxon>Dinophyceae</taxon>
        <taxon>Prorocentrales</taxon>
        <taxon>Prorocentraceae</taxon>
        <taxon>Prorocentrum</taxon>
    </lineage>
</organism>
<feature type="compositionally biased region" description="Basic residues" evidence="1">
    <location>
        <begin position="74"/>
        <end position="84"/>
    </location>
</feature>
<dbReference type="EMBL" id="CAUYUJ010001353">
    <property type="protein sequence ID" value="CAK0795504.1"/>
    <property type="molecule type" value="Genomic_DNA"/>
</dbReference>
<accession>A0ABN9PRC1</accession>
<dbReference type="Proteomes" id="UP001189429">
    <property type="component" value="Unassembled WGS sequence"/>
</dbReference>
<keyword evidence="3" id="KW-1185">Reference proteome</keyword>
<sequence>ERPGHASARAAANHLGGRSRRGRRLALGLPGAPAGRRGAGGRGGARGDQGGQEGCRQEGCRAAARGERAQRGRPGARVHARRGRAGTPRLARLGPALELGG</sequence>
<evidence type="ECO:0000313" key="2">
    <source>
        <dbReference type="EMBL" id="CAK0795504.1"/>
    </source>
</evidence>
<evidence type="ECO:0000256" key="1">
    <source>
        <dbReference type="SAM" id="MobiDB-lite"/>
    </source>
</evidence>
<feature type="compositionally biased region" description="Basic and acidic residues" evidence="1">
    <location>
        <begin position="55"/>
        <end position="70"/>
    </location>
</feature>